<protein>
    <submittedName>
        <fullName evidence="1">Uncharacterized protein</fullName>
    </submittedName>
</protein>
<dbReference type="HOGENOM" id="CLU_2532344_0_0_1"/>
<accession>A0D3U3</accession>
<gene>
    <name evidence="1" type="ORF">GSPATT00013175001</name>
</gene>
<name>A0D3U3_PARTE</name>
<dbReference type="InParanoid" id="A0D3U3"/>
<proteinExistence type="predicted"/>
<dbReference type="KEGG" id="ptm:GSPATT00013175001"/>
<dbReference type="GeneID" id="5030892"/>
<dbReference type="AlphaFoldDB" id="A0D3U3"/>
<keyword evidence="2" id="KW-1185">Reference proteome</keyword>
<evidence type="ECO:0000313" key="1">
    <source>
        <dbReference type="EMBL" id="CAK77710.1"/>
    </source>
</evidence>
<dbReference type="RefSeq" id="XP_001445107.1">
    <property type="nucleotide sequence ID" value="XM_001445070.2"/>
</dbReference>
<evidence type="ECO:0000313" key="2">
    <source>
        <dbReference type="Proteomes" id="UP000000600"/>
    </source>
</evidence>
<dbReference type="Proteomes" id="UP000000600">
    <property type="component" value="Unassembled WGS sequence"/>
</dbReference>
<reference evidence="1 2" key="1">
    <citation type="journal article" date="2006" name="Nature">
        <title>Global trends of whole-genome duplications revealed by the ciliate Paramecium tetraurelia.</title>
        <authorList>
            <consortium name="Genoscope"/>
            <person name="Aury J.-M."/>
            <person name="Jaillon O."/>
            <person name="Duret L."/>
            <person name="Noel B."/>
            <person name="Jubin C."/>
            <person name="Porcel B.M."/>
            <person name="Segurens B."/>
            <person name="Daubin V."/>
            <person name="Anthouard V."/>
            <person name="Aiach N."/>
            <person name="Arnaiz O."/>
            <person name="Billaut A."/>
            <person name="Beisson J."/>
            <person name="Blanc I."/>
            <person name="Bouhouche K."/>
            <person name="Camara F."/>
            <person name="Duharcourt S."/>
            <person name="Guigo R."/>
            <person name="Gogendeau D."/>
            <person name="Katinka M."/>
            <person name="Keller A.-M."/>
            <person name="Kissmehl R."/>
            <person name="Klotz C."/>
            <person name="Koll F."/>
            <person name="Le Moue A."/>
            <person name="Lepere C."/>
            <person name="Malinsky S."/>
            <person name="Nowacki M."/>
            <person name="Nowak J.K."/>
            <person name="Plattner H."/>
            <person name="Poulain J."/>
            <person name="Ruiz F."/>
            <person name="Serrano V."/>
            <person name="Zagulski M."/>
            <person name="Dessen P."/>
            <person name="Betermier M."/>
            <person name="Weissenbach J."/>
            <person name="Scarpelli C."/>
            <person name="Schachter V."/>
            <person name="Sperling L."/>
            <person name="Meyer E."/>
            <person name="Cohen J."/>
            <person name="Wincker P."/>
        </authorList>
    </citation>
    <scope>NUCLEOTIDE SEQUENCE [LARGE SCALE GENOMIC DNA]</scope>
    <source>
        <strain evidence="1 2">Stock d4-2</strain>
    </source>
</reference>
<organism evidence="1 2">
    <name type="scientific">Paramecium tetraurelia</name>
    <dbReference type="NCBI Taxonomy" id="5888"/>
    <lineage>
        <taxon>Eukaryota</taxon>
        <taxon>Sar</taxon>
        <taxon>Alveolata</taxon>
        <taxon>Ciliophora</taxon>
        <taxon>Intramacronucleata</taxon>
        <taxon>Oligohymenophorea</taxon>
        <taxon>Peniculida</taxon>
        <taxon>Parameciidae</taxon>
        <taxon>Paramecium</taxon>
    </lineage>
</organism>
<sequence length="84" mass="10359">MKYQYDLNNVNKLSHFKSYAKTISNLQNLSKQRNSFYRSQLKCHFYGSRRRLIFWNTYIKQKYKMHQPTYISDTLLLHIQTFLD</sequence>
<dbReference type="EMBL" id="CT868285">
    <property type="protein sequence ID" value="CAK77710.1"/>
    <property type="molecule type" value="Genomic_DNA"/>
</dbReference>